<proteinExistence type="predicted"/>
<reference evidence="2 3" key="1">
    <citation type="journal article" date="2007" name="Nature">
        <title>Evolution of genes and genomes on the Drosophila phylogeny.</title>
        <authorList>
            <consortium name="Drosophila 12 Genomes Consortium"/>
            <person name="Clark A.G."/>
            <person name="Eisen M.B."/>
            <person name="Smith D.R."/>
            <person name="Bergman C.M."/>
            <person name="Oliver B."/>
            <person name="Markow T.A."/>
            <person name="Kaufman T.C."/>
            <person name="Kellis M."/>
            <person name="Gelbart W."/>
            <person name="Iyer V.N."/>
            <person name="Pollard D.A."/>
            <person name="Sackton T.B."/>
            <person name="Larracuente A.M."/>
            <person name="Singh N.D."/>
            <person name="Abad J.P."/>
            <person name="Abt D.N."/>
            <person name="Adryan B."/>
            <person name="Aguade M."/>
            <person name="Akashi H."/>
            <person name="Anderson W.W."/>
            <person name="Aquadro C.F."/>
            <person name="Ardell D.H."/>
            <person name="Arguello R."/>
            <person name="Artieri C.G."/>
            <person name="Barbash D.A."/>
            <person name="Barker D."/>
            <person name="Barsanti P."/>
            <person name="Batterham P."/>
            <person name="Batzoglou S."/>
            <person name="Begun D."/>
            <person name="Bhutkar A."/>
            <person name="Blanco E."/>
            <person name="Bosak S.A."/>
            <person name="Bradley R.K."/>
            <person name="Brand A.D."/>
            <person name="Brent M.R."/>
            <person name="Brooks A.N."/>
            <person name="Brown R.H."/>
            <person name="Butlin R.K."/>
            <person name="Caggese C."/>
            <person name="Calvi B.R."/>
            <person name="Bernardo de Carvalho A."/>
            <person name="Caspi A."/>
            <person name="Castrezana S."/>
            <person name="Celniker S.E."/>
            <person name="Chang J.L."/>
            <person name="Chapple C."/>
            <person name="Chatterji S."/>
            <person name="Chinwalla A."/>
            <person name="Civetta A."/>
            <person name="Clifton S.W."/>
            <person name="Comeron J.M."/>
            <person name="Costello J.C."/>
            <person name="Coyne J.A."/>
            <person name="Daub J."/>
            <person name="David R.G."/>
            <person name="Delcher A.L."/>
            <person name="Delehaunty K."/>
            <person name="Do C.B."/>
            <person name="Ebling H."/>
            <person name="Edwards K."/>
            <person name="Eickbush T."/>
            <person name="Evans J.D."/>
            <person name="Filipski A."/>
            <person name="Findeiss S."/>
            <person name="Freyhult E."/>
            <person name="Fulton L."/>
            <person name="Fulton R."/>
            <person name="Garcia A.C."/>
            <person name="Gardiner A."/>
            <person name="Garfield D.A."/>
            <person name="Garvin B.E."/>
            <person name="Gibson G."/>
            <person name="Gilbert D."/>
            <person name="Gnerre S."/>
            <person name="Godfrey J."/>
            <person name="Good R."/>
            <person name="Gotea V."/>
            <person name="Gravely B."/>
            <person name="Greenberg A.J."/>
            <person name="Griffiths-Jones S."/>
            <person name="Gross S."/>
            <person name="Guigo R."/>
            <person name="Gustafson E.A."/>
            <person name="Haerty W."/>
            <person name="Hahn M.W."/>
            <person name="Halligan D.L."/>
            <person name="Halpern A.L."/>
            <person name="Halter G.M."/>
            <person name="Han M.V."/>
            <person name="Heger A."/>
            <person name="Hillier L."/>
            <person name="Hinrichs A.S."/>
            <person name="Holmes I."/>
            <person name="Hoskins R.A."/>
            <person name="Hubisz M.J."/>
            <person name="Hultmark D."/>
            <person name="Huntley M.A."/>
            <person name="Jaffe D.B."/>
            <person name="Jagadeeshan S."/>
            <person name="Jeck W.R."/>
            <person name="Johnson J."/>
            <person name="Jones C.D."/>
            <person name="Jordan W.C."/>
            <person name="Karpen G.H."/>
            <person name="Kataoka E."/>
            <person name="Keightley P.D."/>
            <person name="Kheradpour P."/>
            <person name="Kirkness E.F."/>
            <person name="Koerich L.B."/>
            <person name="Kristiansen K."/>
            <person name="Kudrna D."/>
            <person name="Kulathinal R.J."/>
            <person name="Kumar S."/>
            <person name="Kwok R."/>
            <person name="Lander E."/>
            <person name="Langley C.H."/>
            <person name="Lapoint R."/>
            <person name="Lazzaro B.P."/>
            <person name="Lee S.J."/>
            <person name="Levesque L."/>
            <person name="Li R."/>
            <person name="Lin C.F."/>
            <person name="Lin M.F."/>
            <person name="Lindblad-Toh K."/>
            <person name="Llopart A."/>
            <person name="Long M."/>
            <person name="Low L."/>
            <person name="Lozovsky E."/>
            <person name="Lu J."/>
            <person name="Luo M."/>
            <person name="Machado C.A."/>
            <person name="Makalowski W."/>
            <person name="Marzo M."/>
            <person name="Matsuda M."/>
            <person name="Matzkin L."/>
            <person name="McAllister B."/>
            <person name="McBride C.S."/>
            <person name="McKernan B."/>
            <person name="McKernan K."/>
            <person name="Mendez-Lago M."/>
            <person name="Minx P."/>
            <person name="Mollenhauer M.U."/>
            <person name="Montooth K."/>
            <person name="Mount S.M."/>
            <person name="Mu X."/>
            <person name="Myers E."/>
            <person name="Negre B."/>
            <person name="Newfeld S."/>
            <person name="Nielsen R."/>
            <person name="Noor M.A."/>
            <person name="O'Grady P."/>
            <person name="Pachter L."/>
            <person name="Papaceit M."/>
            <person name="Parisi M.J."/>
            <person name="Parisi M."/>
            <person name="Parts L."/>
            <person name="Pedersen J.S."/>
            <person name="Pesole G."/>
            <person name="Phillippy A.M."/>
            <person name="Ponting C.P."/>
            <person name="Pop M."/>
            <person name="Porcelli D."/>
            <person name="Powell J.R."/>
            <person name="Prohaska S."/>
            <person name="Pruitt K."/>
            <person name="Puig M."/>
            <person name="Quesneville H."/>
            <person name="Ram K.R."/>
            <person name="Rand D."/>
            <person name="Rasmussen M.D."/>
            <person name="Reed L.K."/>
            <person name="Reenan R."/>
            <person name="Reily A."/>
            <person name="Remington K.A."/>
            <person name="Rieger T.T."/>
            <person name="Ritchie M.G."/>
            <person name="Robin C."/>
            <person name="Rogers Y.H."/>
            <person name="Rohde C."/>
            <person name="Rozas J."/>
            <person name="Rubenfield M.J."/>
            <person name="Ruiz A."/>
            <person name="Russo S."/>
            <person name="Salzberg S.L."/>
            <person name="Sanchez-Gracia A."/>
            <person name="Saranga D.J."/>
            <person name="Sato H."/>
            <person name="Schaeffer S.W."/>
            <person name="Schatz M.C."/>
            <person name="Schlenke T."/>
            <person name="Schwartz R."/>
            <person name="Segarra C."/>
            <person name="Singh R.S."/>
            <person name="Sirot L."/>
            <person name="Sirota M."/>
            <person name="Sisneros N.B."/>
            <person name="Smith C.D."/>
            <person name="Smith T.F."/>
            <person name="Spieth J."/>
            <person name="Stage D.E."/>
            <person name="Stark A."/>
            <person name="Stephan W."/>
            <person name="Strausberg R.L."/>
            <person name="Strempel S."/>
            <person name="Sturgill D."/>
            <person name="Sutton G."/>
            <person name="Sutton G.G."/>
            <person name="Tao W."/>
            <person name="Teichmann S."/>
            <person name="Tobari Y.N."/>
            <person name="Tomimura Y."/>
            <person name="Tsolas J.M."/>
            <person name="Valente V.L."/>
            <person name="Venter E."/>
            <person name="Venter J.C."/>
            <person name="Vicario S."/>
            <person name="Vieira F.G."/>
            <person name="Vilella A.J."/>
            <person name="Villasante A."/>
            <person name="Walenz B."/>
            <person name="Wang J."/>
            <person name="Wasserman M."/>
            <person name="Watts T."/>
            <person name="Wilson D."/>
            <person name="Wilson R.K."/>
            <person name="Wing R.A."/>
            <person name="Wolfner M.F."/>
            <person name="Wong A."/>
            <person name="Wong G.K."/>
            <person name="Wu C.I."/>
            <person name="Wu G."/>
            <person name="Yamamoto D."/>
            <person name="Yang H.P."/>
            <person name="Yang S.P."/>
            <person name="Yorke J.A."/>
            <person name="Yoshida K."/>
            <person name="Zdobnov E."/>
            <person name="Zhang P."/>
            <person name="Zhang Y."/>
            <person name="Zimin A.V."/>
            <person name="Baldwin J."/>
            <person name="Abdouelleil A."/>
            <person name="Abdulkadir J."/>
            <person name="Abebe A."/>
            <person name="Abera B."/>
            <person name="Abreu J."/>
            <person name="Acer S.C."/>
            <person name="Aftuck L."/>
            <person name="Alexander A."/>
            <person name="An P."/>
            <person name="Anderson E."/>
            <person name="Anderson S."/>
            <person name="Arachi H."/>
            <person name="Azer M."/>
            <person name="Bachantsang P."/>
            <person name="Barry A."/>
            <person name="Bayul T."/>
            <person name="Berlin A."/>
            <person name="Bessette D."/>
            <person name="Bloom T."/>
            <person name="Blye J."/>
            <person name="Boguslavskiy L."/>
            <person name="Bonnet C."/>
            <person name="Boukhgalter B."/>
            <person name="Bourzgui I."/>
            <person name="Brown A."/>
            <person name="Cahill P."/>
            <person name="Channer S."/>
            <person name="Cheshatsang Y."/>
            <person name="Chuda L."/>
            <person name="Citroen M."/>
            <person name="Collymore A."/>
            <person name="Cooke P."/>
            <person name="Costello M."/>
            <person name="D'Aco K."/>
            <person name="Daza R."/>
            <person name="De Haan G."/>
            <person name="DeGray S."/>
            <person name="DeMaso C."/>
            <person name="Dhargay N."/>
            <person name="Dooley K."/>
            <person name="Dooley E."/>
            <person name="Doricent M."/>
            <person name="Dorje P."/>
            <person name="Dorjee K."/>
            <person name="Dupes A."/>
            <person name="Elong R."/>
            <person name="Falk J."/>
            <person name="Farina A."/>
            <person name="Faro S."/>
            <person name="Ferguson D."/>
            <person name="Fisher S."/>
            <person name="Foley C.D."/>
            <person name="Franke A."/>
            <person name="Friedrich D."/>
            <person name="Gadbois L."/>
            <person name="Gearin G."/>
            <person name="Gearin C.R."/>
            <person name="Giannoukos G."/>
            <person name="Goode T."/>
            <person name="Graham J."/>
            <person name="Grandbois E."/>
            <person name="Grewal S."/>
            <person name="Gyaltsen K."/>
            <person name="Hafez N."/>
            <person name="Hagos B."/>
            <person name="Hall J."/>
            <person name="Henson C."/>
            <person name="Hollinger A."/>
            <person name="Honan T."/>
            <person name="Huard M.D."/>
            <person name="Hughes L."/>
            <person name="Hurhula B."/>
            <person name="Husby M.E."/>
            <person name="Kamat A."/>
            <person name="Kanga B."/>
            <person name="Kashin S."/>
            <person name="Khazanovich D."/>
            <person name="Kisner P."/>
            <person name="Lance K."/>
            <person name="Lara M."/>
            <person name="Lee W."/>
            <person name="Lennon N."/>
            <person name="Letendre F."/>
            <person name="LeVine R."/>
            <person name="Lipovsky A."/>
            <person name="Liu X."/>
            <person name="Liu J."/>
            <person name="Liu S."/>
            <person name="Lokyitsang T."/>
            <person name="Lokyitsang Y."/>
            <person name="Lubonja R."/>
            <person name="Lui A."/>
            <person name="MacDonald P."/>
            <person name="Magnisalis V."/>
            <person name="Maru K."/>
            <person name="Matthews C."/>
            <person name="McCusker W."/>
            <person name="McDonough S."/>
            <person name="Mehta T."/>
            <person name="Meldrim J."/>
            <person name="Meneus L."/>
            <person name="Mihai O."/>
            <person name="Mihalev A."/>
            <person name="Mihova T."/>
            <person name="Mittelman R."/>
            <person name="Mlenga V."/>
            <person name="Montmayeur A."/>
            <person name="Mulrain L."/>
            <person name="Navidi A."/>
            <person name="Naylor J."/>
            <person name="Negash T."/>
            <person name="Nguyen T."/>
            <person name="Nguyen N."/>
            <person name="Nicol R."/>
            <person name="Norbu C."/>
            <person name="Norbu N."/>
            <person name="Novod N."/>
            <person name="O'Neill B."/>
            <person name="Osman S."/>
            <person name="Markiewicz E."/>
            <person name="Oyono O.L."/>
            <person name="Patti C."/>
            <person name="Phunkhang P."/>
            <person name="Pierre F."/>
            <person name="Priest M."/>
            <person name="Raghuraman S."/>
            <person name="Rege F."/>
            <person name="Reyes R."/>
            <person name="Rise C."/>
            <person name="Rogov P."/>
            <person name="Ross K."/>
            <person name="Ryan E."/>
            <person name="Settipalli S."/>
            <person name="Shea T."/>
            <person name="Sherpa N."/>
            <person name="Shi L."/>
            <person name="Shih D."/>
            <person name="Sparrow T."/>
            <person name="Spaulding J."/>
            <person name="Stalker J."/>
            <person name="Stange-Thomann N."/>
            <person name="Stavropoulos S."/>
            <person name="Stone C."/>
            <person name="Strader C."/>
            <person name="Tesfaye S."/>
            <person name="Thomson T."/>
            <person name="Thoulutsang Y."/>
            <person name="Thoulutsang D."/>
            <person name="Topham K."/>
            <person name="Topping I."/>
            <person name="Tsamla T."/>
            <person name="Vassiliev H."/>
            <person name="Vo A."/>
            <person name="Wangchuk T."/>
            <person name="Wangdi T."/>
            <person name="Weiand M."/>
            <person name="Wilkinson J."/>
            <person name="Wilson A."/>
            <person name="Yadav S."/>
            <person name="Young G."/>
            <person name="Yu Q."/>
            <person name="Zembek L."/>
            <person name="Zhong D."/>
            <person name="Zimmer A."/>
            <person name="Zwirko Z."/>
            <person name="Jaffe D.B."/>
            <person name="Alvarez P."/>
            <person name="Brockman W."/>
            <person name="Butler J."/>
            <person name="Chin C."/>
            <person name="Gnerre S."/>
            <person name="Grabherr M."/>
            <person name="Kleber M."/>
            <person name="Mauceli E."/>
            <person name="MacCallum I."/>
        </authorList>
    </citation>
    <scope>NUCLEOTIDE SEQUENCE [LARGE SCALE GENOMIC DNA]</scope>
    <source>
        <strain evidence="3">MSH-3 / Tucson 14011-0111.49</strain>
    </source>
</reference>
<dbReference type="HOGENOM" id="CLU_1877588_0_0_1"/>
<keyword evidence="3" id="KW-1185">Reference proteome</keyword>
<feature type="region of interest" description="Disordered" evidence="1">
    <location>
        <begin position="1"/>
        <end position="55"/>
    </location>
</feature>
<accession>B4H0Q6</accession>
<dbReference type="Proteomes" id="UP000008744">
    <property type="component" value="Unassembled WGS sequence"/>
</dbReference>
<evidence type="ECO:0000256" key="1">
    <source>
        <dbReference type="SAM" id="MobiDB-lite"/>
    </source>
</evidence>
<gene>
    <name evidence="2" type="primary">Dper\GL15808</name>
    <name evidence="2" type="ORF">Dper_GL15808</name>
</gene>
<feature type="compositionally biased region" description="Basic and acidic residues" evidence="1">
    <location>
        <begin position="20"/>
        <end position="37"/>
    </location>
</feature>
<name>B4H0Q6_DROPE</name>
<sequence length="136" mass="14952">MADKAQQKGAMQQPLAFGDVVRREKNKGLRDAEDRHLGCPGHAYPRSRTGPTPMVARAQAAQRARIFRISNARDTSQRCIAQRERSPRGCPVVAAPSPSPSPRSRSRSRSRYDPGQSGVHSNEADIVKPQARELPS</sequence>
<evidence type="ECO:0000313" key="3">
    <source>
        <dbReference type="Proteomes" id="UP000008744"/>
    </source>
</evidence>
<dbReference type="EMBL" id="CH479201">
    <property type="protein sequence ID" value="EDW29971.1"/>
    <property type="molecule type" value="Genomic_DNA"/>
</dbReference>
<evidence type="ECO:0000313" key="2">
    <source>
        <dbReference type="EMBL" id="EDW29971.1"/>
    </source>
</evidence>
<organism evidence="3">
    <name type="scientific">Drosophila persimilis</name>
    <name type="common">Fruit fly</name>
    <dbReference type="NCBI Taxonomy" id="7234"/>
    <lineage>
        <taxon>Eukaryota</taxon>
        <taxon>Metazoa</taxon>
        <taxon>Ecdysozoa</taxon>
        <taxon>Arthropoda</taxon>
        <taxon>Hexapoda</taxon>
        <taxon>Insecta</taxon>
        <taxon>Pterygota</taxon>
        <taxon>Neoptera</taxon>
        <taxon>Endopterygota</taxon>
        <taxon>Diptera</taxon>
        <taxon>Brachycera</taxon>
        <taxon>Muscomorpha</taxon>
        <taxon>Ephydroidea</taxon>
        <taxon>Drosophilidae</taxon>
        <taxon>Drosophila</taxon>
        <taxon>Sophophora</taxon>
    </lineage>
</organism>
<dbReference type="AlphaFoldDB" id="B4H0Q6"/>
<feature type="region of interest" description="Disordered" evidence="1">
    <location>
        <begin position="74"/>
        <end position="136"/>
    </location>
</feature>
<protein>
    <submittedName>
        <fullName evidence="2">GL15808</fullName>
    </submittedName>
</protein>